<dbReference type="OrthoDB" id="5182370at2"/>
<dbReference type="RefSeq" id="WP_075735247.1">
    <property type="nucleotide sequence ID" value="NZ_CP009249.1"/>
</dbReference>
<evidence type="ECO:0008006" key="4">
    <source>
        <dbReference type="Google" id="ProtNLM"/>
    </source>
</evidence>
<dbReference type="Proteomes" id="UP000185491">
    <property type="component" value="Chromosome"/>
</dbReference>
<keyword evidence="1" id="KW-0732">Signal</keyword>
<name>A0A1L7D4N7_9CORY</name>
<dbReference type="EMBL" id="CP009249">
    <property type="protein sequence ID" value="APT93075.1"/>
    <property type="molecule type" value="Genomic_DNA"/>
</dbReference>
<accession>A0A1L7D4N7</accession>
<sequence length="408" mass="43084">MILSSSRRDWIATAVITAACTAAVAGAVVTADIHDAQLVRHELPPEGDVLVLAQPPAAVEEAFRVPTAGVAGQYRPLVAHGLVAVNDAHGITAVNQDGSTAWTYTRGEDEVCSLGRAWNKFVVTYRTGLGCGDTVGIDAATGQYAKTRSAINSAEVVAVQSNDRVGTLSTERLDVWRSDMVRTIEYGDVEAKQEPDMQPHEECTLSSALTRKETIALTESCPDNANTTWLRFMGATPEDSRKPEVDADVSIPADGARLVAVAEGAAAVYVPGPQAQILSFNSAGAQVAASDVDQAPAVTNAATPFAPATADLPHHMSWFDGQRLYLFEPTNLKIEFYVPGALGTGIAIGDRLVVPTAGGLAVVNWDNAQVERTIPVDRGGYTGPVYLEMAGTNLVENRGAEAVFLKAV</sequence>
<gene>
    <name evidence="2" type="ORF">CPHO_09470</name>
</gene>
<evidence type="ECO:0000256" key="1">
    <source>
        <dbReference type="SAM" id="SignalP"/>
    </source>
</evidence>
<dbReference type="PROSITE" id="PS51257">
    <property type="entry name" value="PROKAR_LIPOPROTEIN"/>
    <property type="match status" value="1"/>
</dbReference>
<dbReference type="KEGG" id="cpho:CPHO_09470"/>
<organism evidence="2 3">
    <name type="scientific">Corynebacterium phocae</name>
    <dbReference type="NCBI Taxonomy" id="161895"/>
    <lineage>
        <taxon>Bacteria</taxon>
        <taxon>Bacillati</taxon>
        <taxon>Actinomycetota</taxon>
        <taxon>Actinomycetes</taxon>
        <taxon>Mycobacteriales</taxon>
        <taxon>Corynebacteriaceae</taxon>
        <taxon>Corynebacterium</taxon>
    </lineage>
</organism>
<evidence type="ECO:0000313" key="3">
    <source>
        <dbReference type="Proteomes" id="UP000185491"/>
    </source>
</evidence>
<dbReference type="AlphaFoldDB" id="A0A1L7D4N7"/>
<proteinExistence type="predicted"/>
<dbReference type="STRING" id="161895.CPHO_09470"/>
<keyword evidence="3" id="KW-1185">Reference proteome</keyword>
<protein>
    <recommendedName>
        <fullName evidence="4">Secreted protein</fullName>
    </recommendedName>
</protein>
<reference evidence="2 3" key="1">
    <citation type="submission" date="2014-08" db="EMBL/GenBank/DDBJ databases">
        <title>Complete genome sequence of Corynebacterium phocae M408/89/1(T)(=DSM 44612(T)), isolated from the common seal (Phoca vitulina).</title>
        <authorList>
            <person name="Ruckert C."/>
            <person name="Albersmeier A."/>
            <person name="Winkler A."/>
            <person name="Kalinowski J."/>
        </authorList>
    </citation>
    <scope>NUCLEOTIDE SEQUENCE [LARGE SCALE GENOMIC DNA]</scope>
    <source>
        <strain evidence="2 3">M408/89/1</strain>
    </source>
</reference>
<feature type="signal peptide" evidence="1">
    <location>
        <begin position="1"/>
        <end position="27"/>
    </location>
</feature>
<feature type="chain" id="PRO_5038355265" description="Secreted protein" evidence="1">
    <location>
        <begin position="28"/>
        <end position="408"/>
    </location>
</feature>
<evidence type="ECO:0000313" key="2">
    <source>
        <dbReference type="EMBL" id="APT93075.1"/>
    </source>
</evidence>